<evidence type="ECO:0000313" key="5">
    <source>
        <dbReference type="EMBL" id="ELR21944.1"/>
    </source>
</evidence>
<evidence type="ECO:0000256" key="4">
    <source>
        <dbReference type="SAM" id="MobiDB-lite"/>
    </source>
</evidence>
<evidence type="ECO:0000313" key="6">
    <source>
        <dbReference type="Proteomes" id="UP000011083"/>
    </source>
</evidence>
<dbReference type="KEGG" id="acan:ACA1_046640"/>
<feature type="repeat" description="ANK" evidence="3">
    <location>
        <begin position="298"/>
        <end position="330"/>
    </location>
</feature>
<keyword evidence="1" id="KW-0677">Repeat</keyword>
<dbReference type="Pfam" id="PF00023">
    <property type="entry name" value="Ank"/>
    <property type="match status" value="3"/>
</dbReference>
<sequence length="882" mass="95226">MVESFPNVETLALACAELESLNGKGYFSLTQELSYLTNLKHLDISYVPVDKSDESLATNLNLKTLISIQETGPYGNRPTRVRPHHRDAMTAKYIFAQGGLDDQSLVSSVTNPACFDLAGRTLLHRAADDPKRIAQLRQLVDESGHVDAPLAAGLDNAVGVTDMYNRFIHSAKRRVSDRLGGLSFPSPVSSERRNQATAMQTRPMLLTPQAEAPGSTALHIACTNDNHEAVAYLLAKGADVNAMNDIGQTPLMLACHYGNLLAVSALVATGRVLINLQDNQLFELLFGAGANVNQPNYNGFSALHLACMARNPALVVYLLSRGASVSVGISPLFCLAGDGELSVFATQSRDVGVLVDVLVDAGCPVNAVNETGKTLLHVACQDRDADLAEALLRHADVDVNLADAVGWAERSLRLRCRPAAPPSPPRPGLASMLLSRQANVNATATDPRPEEDKKEKSKVVSFMRKLIKSGADVNAKDARGWTALHAVCASSHLEAVGLLLAHGANVNARDFKYSHAQLLGPNNSEFEVRAPAIVGRSGPIQRREQPPASEADSWTICKLLLGHGAQFDVVDEVEGETALHLLTRAGTGPQNGLLAWAVVQLKDHGVFHLRNAKGETLLHSAIACNNSKLVSILLQHGADKSLRSHLGETALHTALRLRLQSATRIRSLSEQPAESCDSALWPTSAQISPHQAYWPTSEVSEQNIVALVARGLTEEECTARDCFGLTALHWAVALGALPLPHFLFLSHAAAWLGANAPRATQDKSLSRLAVLSLFIVNHILTHFKDRVMDAVDERGDTALHRLAEMRRITTLMAVSSQASLIVRAQMPTSTTSSCGRPSGSSLRRRRRSSNASFRGRARRRSRRSRSTSGGPPPQQQQLLWSS</sequence>
<dbReference type="Pfam" id="PF12796">
    <property type="entry name" value="Ank_2"/>
    <property type="match status" value="2"/>
</dbReference>
<evidence type="ECO:0000256" key="1">
    <source>
        <dbReference type="ARBA" id="ARBA00022737"/>
    </source>
</evidence>
<dbReference type="Gene3D" id="1.25.40.20">
    <property type="entry name" value="Ankyrin repeat-containing domain"/>
    <property type="match status" value="5"/>
</dbReference>
<dbReference type="InterPro" id="IPR036770">
    <property type="entry name" value="Ankyrin_rpt-contain_sf"/>
</dbReference>
<dbReference type="GeneID" id="14922862"/>
<dbReference type="OrthoDB" id="542841at2759"/>
<evidence type="ECO:0000256" key="3">
    <source>
        <dbReference type="PROSITE-ProRule" id="PRU00023"/>
    </source>
</evidence>
<feature type="repeat" description="ANK" evidence="3">
    <location>
        <begin position="479"/>
        <end position="511"/>
    </location>
</feature>
<protein>
    <submittedName>
        <fullName evidence="5">Ankyrin repeat-containing protein</fullName>
    </submittedName>
</protein>
<organism evidence="5 6">
    <name type="scientific">Acanthamoeba castellanii (strain ATCC 30010 / Neff)</name>
    <dbReference type="NCBI Taxonomy" id="1257118"/>
    <lineage>
        <taxon>Eukaryota</taxon>
        <taxon>Amoebozoa</taxon>
        <taxon>Discosea</taxon>
        <taxon>Longamoebia</taxon>
        <taxon>Centramoebida</taxon>
        <taxon>Acanthamoebidae</taxon>
        <taxon>Acanthamoeba</taxon>
    </lineage>
</organism>
<dbReference type="PANTHER" id="PTHR24123">
    <property type="entry name" value="ANKYRIN REPEAT-CONTAINING"/>
    <property type="match status" value="1"/>
</dbReference>
<evidence type="ECO:0000256" key="2">
    <source>
        <dbReference type="ARBA" id="ARBA00023043"/>
    </source>
</evidence>
<dbReference type="SMART" id="SM00248">
    <property type="entry name" value="ANK"/>
    <property type="match status" value="8"/>
</dbReference>
<proteinExistence type="predicted"/>
<name>L8H8U5_ACACF</name>
<dbReference type="InterPro" id="IPR002110">
    <property type="entry name" value="Ankyrin_rpt"/>
</dbReference>
<feature type="region of interest" description="Disordered" evidence="4">
    <location>
        <begin position="825"/>
        <end position="882"/>
    </location>
</feature>
<accession>L8H8U5</accession>
<dbReference type="PROSITE" id="PS50297">
    <property type="entry name" value="ANK_REP_REGION"/>
    <property type="match status" value="4"/>
</dbReference>
<feature type="repeat" description="ANK" evidence="3">
    <location>
        <begin position="613"/>
        <end position="645"/>
    </location>
</feature>
<keyword evidence="2 3" id="KW-0040">ANK repeat</keyword>
<dbReference type="PRINTS" id="PR01415">
    <property type="entry name" value="ANKYRIN"/>
</dbReference>
<dbReference type="AlphaFoldDB" id="L8H8U5"/>
<dbReference type="SUPFAM" id="SSF48403">
    <property type="entry name" value="Ankyrin repeat"/>
    <property type="match status" value="2"/>
</dbReference>
<reference evidence="5 6" key="1">
    <citation type="journal article" date="2013" name="Genome Biol.">
        <title>Genome of Acanthamoeba castellanii highlights extensive lateral gene transfer and early evolution of tyrosine kinase signaling.</title>
        <authorList>
            <person name="Clarke M."/>
            <person name="Lohan A.J."/>
            <person name="Liu B."/>
            <person name="Lagkouvardos I."/>
            <person name="Roy S."/>
            <person name="Zafar N."/>
            <person name="Bertelli C."/>
            <person name="Schilde C."/>
            <person name="Kianianmomeni A."/>
            <person name="Burglin T.R."/>
            <person name="Frech C."/>
            <person name="Turcotte B."/>
            <person name="Kopec K.O."/>
            <person name="Synnott J.M."/>
            <person name="Choo C."/>
            <person name="Paponov I."/>
            <person name="Finkler A."/>
            <person name="Soon Heng Tan C."/>
            <person name="Hutchins A.P."/>
            <person name="Weinmeier T."/>
            <person name="Rattei T."/>
            <person name="Chu J.S."/>
            <person name="Gimenez G."/>
            <person name="Irimia M."/>
            <person name="Rigden D.J."/>
            <person name="Fitzpatrick D.A."/>
            <person name="Lorenzo-Morales J."/>
            <person name="Bateman A."/>
            <person name="Chiu C.H."/>
            <person name="Tang P."/>
            <person name="Hegemann P."/>
            <person name="Fromm H."/>
            <person name="Raoult D."/>
            <person name="Greub G."/>
            <person name="Miranda-Saavedra D."/>
            <person name="Chen N."/>
            <person name="Nash P."/>
            <person name="Ginger M.L."/>
            <person name="Horn M."/>
            <person name="Schaap P."/>
            <person name="Caler L."/>
            <person name="Loftus B."/>
        </authorList>
    </citation>
    <scope>NUCLEOTIDE SEQUENCE [LARGE SCALE GENOMIC DNA]</scope>
    <source>
        <strain evidence="5 6">Neff</strain>
    </source>
</reference>
<dbReference type="VEuPathDB" id="AmoebaDB:ACA1_046640"/>
<dbReference type="PANTHER" id="PTHR24123:SF141">
    <property type="entry name" value="ANKYRIN 2, ISOFORM U"/>
    <property type="match status" value="1"/>
</dbReference>
<dbReference type="Proteomes" id="UP000011083">
    <property type="component" value="Unassembled WGS sequence"/>
</dbReference>
<dbReference type="InterPro" id="IPR051165">
    <property type="entry name" value="Multifunctional_ANK_Repeat"/>
</dbReference>
<feature type="compositionally biased region" description="Basic residues" evidence="4">
    <location>
        <begin position="855"/>
        <end position="865"/>
    </location>
</feature>
<dbReference type="EMBL" id="KB007894">
    <property type="protein sequence ID" value="ELR21944.1"/>
    <property type="molecule type" value="Genomic_DNA"/>
</dbReference>
<dbReference type="PROSITE" id="PS50088">
    <property type="entry name" value="ANK_REPEAT"/>
    <property type="match status" value="4"/>
</dbReference>
<feature type="compositionally biased region" description="Low complexity" evidence="4">
    <location>
        <begin position="827"/>
        <end position="841"/>
    </location>
</feature>
<gene>
    <name evidence="5" type="ORF">ACA1_046640</name>
</gene>
<dbReference type="STRING" id="1257118.L8H8U5"/>
<keyword evidence="6" id="KW-1185">Reference proteome</keyword>
<feature type="repeat" description="ANK" evidence="3">
    <location>
        <begin position="213"/>
        <end position="245"/>
    </location>
</feature>
<dbReference type="RefSeq" id="XP_004347776.1">
    <property type="nucleotide sequence ID" value="XM_004347726.1"/>
</dbReference>